<dbReference type="Proteomes" id="UP000664534">
    <property type="component" value="Unassembled WGS sequence"/>
</dbReference>
<accession>A0A8H3F8B9</accession>
<proteinExistence type="predicted"/>
<evidence type="ECO:0000313" key="2">
    <source>
        <dbReference type="EMBL" id="CAF9917882.1"/>
    </source>
</evidence>
<dbReference type="EMBL" id="CAJPDT010000019">
    <property type="protein sequence ID" value="CAF9917882.1"/>
    <property type="molecule type" value="Genomic_DNA"/>
</dbReference>
<name>A0A8H3F8B9_9LECA</name>
<gene>
    <name evidence="2" type="ORF">IMSHALPRED_003772</name>
</gene>
<sequence length="158" mass="17628">MSNAQFEACKTGVSPDGKDPPMVITTNYDQPGVFTTMDFCNWYLKDTLGERFQTVEDIVNTPGVLGRIDDDSDGYWSDSDDEDTGMDTATLFDTTVLHEMEHSCVVGILQQDSSVPEQYRWVPCTRLKSPYNAGTYVAFDLADKQSTIKALLSLRNGF</sequence>
<evidence type="ECO:0000256" key="1">
    <source>
        <dbReference type="SAM" id="MobiDB-lite"/>
    </source>
</evidence>
<evidence type="ECO:0000313" key="3">
    <source>
        <dbReference type="Proteomes" id="UP000664534"/>
    </source>
</evidence>
<protein>
    <submittedName>
        <fullName evidence="2">Uncharacterized protein</fullName>
    </submittedName>
</protein>
<keyword evidence="3" id="KW-1185">Reference proteome</keyword>
<organism evidence="2 3">
    <name type="scientific">Imshaugia aleurites</name>
    <dbReference type="NCBI Taxonomy" id="172621"/>
    <lineage>
        <taxon>Eukaryota</taxon>
        <taxon>Fungi</taxon>
        <taxon>Dikarya</taxon>
        <taxon>Ascomycota</taxon>
        <taxon>Pezizomycotina</taxon>
        <taxon>Lecanoromycetes</taxon>
        <taxon>OSLEUM clade</taxon>
        <taxon>Lecanoromycetidae</taxon>
        <taxon>Lecanorales</taxon>
        <taxon>Lecanorineae</taxon>
        <taxon>Parmeliaceae</taxon>
        <taxon>Imshaugia</taxon>
    </lineage>
</organism>
<comment type="caution">
    <text evidence="2">The sequence shown here is derived from an EMBL/GenBank/DDBJ whole genome shotgun (WGS) entry which is preliminary data.</text>
</comment>
<dbReference type="AlphaFoldDB" id="A0A8H3F8B9"/>
<feature type="region of interest" description="Disordered" evidence="1">
    <location>
        <begin position="1"/>
        <end position="22"/>
    </location>
</feature>
<reference evidence="2" key="1">
    <citation type="submission" date="2021-03" db="EMBL/GenBank/DDBJ databases">
        <authorList>
            <person name="Tagirdzhanova G."/>
        </authorList>
    </citation>
    <scope>NUCLEOTIDE SEQUENCE</scope>
</reference>